<reference evidence="6" key="1">
    <citation type="journal article" date="2014" name="Int. J. Syst. Evol. Microbiol.">
        <title>Complete genome sequence of Corynebacterium casei LMG S-19264T (=DSM 44701T), isolated from a smear-ripened cheese.</title>
        <authorList>
            <consortium name="US DOE Joint Genome Institute (JGI-PGF)"/>
            <person name="Walter F."/>
            <person name="Albersmeier A."/>
            <person name="Kalinowski J."/>
            <person name="Ruckert C."/>
        </authorList>
    </citation>
    <scope>NUCLEOTIDE SEQUENCE</scope>
    <source>
        <strain evidence="6">CGMCC 4.7272</strain>
    </source>
</reference>
<dbReference type="Proteomes" id="UP000625682">
    <property type="component" value="Unassembled WGS sequence"/>
</dbReference>
<feature type="domain" description="Methyltransferase" evidence="5">
    <location>
        <begin position="75"/>
        <end position="170"/>
    </location>
</feature>
<evidence type="ECO:0000256" key="3">
    <source>
        <dbReference type="ARBA" id="ARBA00022691"/>
    </source>
</evidence>
<dbReference type="SUPFAM" id="SSF53335">
    <property type="entry name" value="S-adenosyl-L-methionine-dependent methyltransferases"/>
    <property type="match status" value="1"/>
</dbReference>
<evidence type="ECO:0000256" key="1">
    <source>
        <dbReference type="ARBA" id="ARBA00022603"/>
    </source>
</evidence>
<dbReference type="EMBL" id="BMMU01000001">
    <property type="protein sequence ID" value="GGJ09197.1"/>
    <property type="molecule type" value="Genomic_DNA"/>
</dbReference>
<keyword evidence="1 6" id="KW-0489">Methyltransferase</keyword>
<sequence>MHRDGTPQYGPPVTDSDAGTAQGRAADDDDHDGDGYFGEAVAAEYDDPSSPMFTPAAIEPAADFLAGLAGDGRALELGIGTGRIALPLARRGVEVHGIDMSRAMVARLRAKPGGDAVGVTIGDFSATRASTTGGDFSVAYLVYNTIMNLTSQEAQVACFRNVAEHLAPGGTFVVEVSVPRLRGLAPGQNVVPFHTSPTRWAFDMYDVATQATSSNYVEVVDGRGSYRSIPFRYVWPSELDLMAQLAGMRLRERWDGWTREPFTSESTKHVSVWEKPTTG</sequence>
<dbReference type="InterPro" id="IPR041698">
    <property type="entry name" value="Methyltransf_25"/>
</dbReference>
<dbReference type="PANTHER" id="PTHR43464">
    <property type="entry name" value="METHYLTRANSFERASE"/>
    <property type="match status" value="1"/>
</dbReference>
<evidence type="ECO:0000313" key="6">
    <source>
        <dbReference type="EMBL" id="GGJ09197.1"/>
    </source>
</evidence>
<reference evidence="6" key="2">
    <citation type="submission" date="2020-09" db="EMBL/GenBank/DDBJ databases">
        <authorList>
            <person name="Sun Q."/>
            <person name="Zhou Y."/>
        </authorList>
    </citation>
    <scope>NUCLEOTIDE SEQUENCE</scope>
    <source>
        <strain evidence="6">CGMCC 4.7272</strain>
    </source>
</reference>
<accession>A0A917KES2</accession>
<dbReference type="CDD" id="cd02440">
    <property type="entry name" value="AdoMet_MTases"/>
    <property type="match status" value="1"/>
</dbReference>
<evidence type="ECO:0000256" key="2">
    <source>
        <dbReference type="ARBA" id="ARBA00022679"/>
    </source>
</evidence>
<dbReference type="PANTHER" id="PTHR43464:SF19">
    <property type="entry name" value="UBIQUINONE BIOSYNTHESIS O-METHYLTRANSFERASE, MITOCHONDRIAL"/>
    <property type="match status" value="1"/>
</dbReference>
<organism evidence="6 7">
    <name type="scientific">Streptomyces lacrimifluminis</name>
    <dbReference type="NCBI Taxonomy" id="1500077"/>
    <lineage>
        <taxon>Bacteria</taxon>
        <taxon>Bacillati</taxon>
        <taxon>Actinomycetota</taxon>
        <taxon>Actinomycetes</taxon>
        <taxon>Kitasatosporales</taxon>
        <taxon>Streptomycetaceae</taxon>
        <taxon>Streptomyces</taxon>
    </lineage>
</organism>
<name>A0A917KES2_9ACTN</name>
<feature type="region of interest" description="Disordered" evidence="4">
    <location>
        <begin position="1"/>
        <end position="37"/>
    </location>
</feature>
<keyword evidence="3" id="KW-0949">S-adenosyl-L-methionine</keyword>
<gene>
    <name evidence="6" type="ORF">GCM10012282_02260</name>
</gene>
<dbReference type="GO" id="GO:0032259">
    <property type="term" value="P:methylation"/>
    <property type="evidence" value="ECO:0007669"/>
    <property type="project" value="UniProtKB-KW"/>
</dbReference>
<comment type="caution">
    <text evidence="6">The sequence shown here is derived from an EMBL/GenBank/DDBJ whole genome shotgun (WGS) entry which is preliminary data.</text>
</comment>
<proteinExistence type="predicted"/>
<dbReference type="AlphaFoldDB" id="A0A917KES2"/>
<evidence type="ECO:0000256" key="4">
    <source>
        <dbReference type="SAM" id="MobiDB-lite"/>
    </source>
</evidence>
<dbReference type="Gene3D" id="3.40.50.150">
    <property type="entry name" value="Vaccinia Virus protein VP39"/>
    <property type="match status" value="1"/>
</dbReference>
<protein>
    <submittedName>
        <fullName evidence="6">Methyltransferase</fullName>
    </submittedName>
</protein>
<keyword evidence="2" id="KW-0808">Transferase</keyword>
<dbReference type="GO" id="GO:0008168">
    <property type="term" value="F:methyltransferase activity"/>
    <property type="evidence" value="ECO:0007669"/>
    <property type="project" value="UniProtKB-KW"/>
</dbReference>
<keyword evidence="7" id="KW-1185">Reference proteome</keyword>
<dbReference type="Pfam" id="PF13649">
    <property type="entry name" value="Methyltransf_25"/>
    <property type="match status" value="1"/>
</dbReference>
<evidence type="ECO:0000259" key="5">
    <source>
        <dbReference type="Pfam" id="PF13649"/>
    </source>
</evidence>
<dbReference type="InterPro" id="IPR029063">
    <property type="entry name" value="SAM-dependent_MTases_sf"/>
</dbReference>
<evidence type="ECO:0000313" key="7">
    <source>
        <dbReference type="Proteomes" id="UP000625682"/>
    </source>
</evidence>